<dbReference type="PANTHER" id="PTHR12463:SF1">
    <property type="entry name" value="2-OXOGLUTARATE AND FE-DEPENDENT OXYGENASE FAMILY PROTEIN"/>
    <property type="match status" value="1"/>
</dbReference>
<gene>
    <name evidence="3" type="ORF">WJX73_003535</name>
</gene>
<dbReference type="PANTHER" id="PTHR12463">
    <property type="entry name" value="OXYGENASE-RELATED"/>
    <property type="match status" value="1"/>
</dbReference>
<dbReference type="InterPro" id="IPR029063">
    <property type="entry name" value="SAM-dependent_MTases_sf"/>
</dbReference>
<dbReference type="InterPro" id="IPR041698">
    <property type="entry name" value="Methyltransf_25"/>
</dbReference>
<dbReference type="InterPro" id="IPR032857">
    <property type="entry name" value="ALKBH4"/>
</dbReference>
<organism evidence="3 4">
    <name type="scientific">Symbiochloris irregularis</name>
    <dbReference type="NCBI Taxonomy" id="706552"/>
    <lineage>
        <taxon>Eukaryota</taxon>
        <taxon>Viridiplantae</taxon>
        <taxon>Chlorophyta</taxon>
        <taxon>core chlorophytes</taxon>
        <taxon>Trebouxiophyceae</taxon>
        <taxon>Trebouxiales</taxon>
        <taxon>Trebouxiaceae</taxon>
        <taxon>Symbiochloris</taxon>
    </lineage>
</organism>
<dbReference type="Gene3D" id="2.60.120.590">
    <property type="entry name" value="Alpha-ketoglutarate-dependent dioxygenase AlkB-like"/>
    <property type="match status" value="1"/>
</dbReference>
<dbReference type="PROSITE" id="PS51471">
    <property type="entry name" value="FE2OG_OXY"/>
    <property type="match status" value="1"/>
</dbReference>
<dbReference type="Pfam" id="PF13649">
    <property type="entry name" value="Methyltransf_25"/>
    <property type="match status" value="1"/>
</dbReference>
<dbReference type="GO" id="GO:0016491">
    <property type="term" value="F:oxidoreductase activity"/>
    <property type="evidence" value="ECO:0007669"/>
    <property type="project" value="TreeGrafter"/>
</dbReference>
<dbReference type="AlphaFoldDB" id="A0AAW1PBJ8"/>
<proteinExistence type="inferred from homology"/>
<dbReference type="GO" id="GO:0032451">
    <property type="term" value="F:demethylase activity"/>
    <property type="evidence" value="ECO:0007669"/>
    <property type="project" value="TreeGrafter"/>
</dbReference>
<evidence type="ECO:0000259" key="2">
    <source>
        <dbReference type="PROSITE" id="PS51471"/>
    </source>
</evidence>
<dbReference type="InterPro" id="IPR037151">
    <property type="entry name" value="AlkB-like_sf"/>
</dbReference>
<dbReference type="EMBL" id="JALJOQ010000041">
    <property type="protein sequence ID" value="KAK9805819.1"/>
    <property type="molecule type" value="Genomic_DNA"/>
</dbReference>
<protein>
    <recommendedName>
        <fullName evidence="2">Fe2OG dioxygenase domain-containing protein</fullName>
    </recommendedName>
</protein>
<comment type="similarity">
    <text evidence="1">Belongs to the alkB family.</text>
</comment>
<dbReference type="InterPro" id="IPR005123">
    <property type="entry name" value="Oxoglu/Fe-dep_dioxygenase_dom"/>
</dbReference>
<reference evidence="3 4" key="1">
    <citation type="journal article" date="2024" name="Nat. Commun.">
        <title>Phylogenomics reveals the evolutionary origins of lichenization in chlorophyte algae.</title>
        <authorList>
            <person name="Puginier C."/>
            <person name="Libourel C."/>
            <person name="Otte J."/>
            <person name="Skaloud P."/>
            <person name="Haon M."/>
            <person name="Grisel S."/>
            <person name="Petersen M."/>
            <person name="Berrin J.G."/>
            <person name="Delaux P.M."/>
            <person name="Dal Grande F."/>
            <person name="Keller J."/>
        </authorList>
    </citation>
    <scope>NUCLEOTIDE SEQUENCE [LARGE SCALE GENOMIC DNA]</scope>
    <source>
        <strain evidence="3 4">SAG 2036</strain>
    </source>
</reference>
<dbReference type="GO" id="GO:0070988">
    <property type="term" value="P:demethylation"/>
    <property type="evidence" value="ECO:0007669"/>
    <property type="project" value="InterPro"/>
</dbReference>
<dbReference type="Gene3D" id="3.40.50.150">
    <property type="entry name" value="Vaccinia Virus protein VP39"/>
    <property type="match status" value="1"/>
</dbReference>
<evidence type="ECO:0000313" key="4">
    <source>
        <dbReference type="Proteomes" id="UP001465755"/>
    </source>
</evidence>
<sequence length="494" mass="54215">MCAAFTKPKDSCPTSHLFLGNCGPAVGISIQTIAEVLHQFENVTVTVPDALLARVYVSFQNSQSAEQAAELLRRPVPAFDDRPLAVKYAALKRTEAEEDQEQQDGKVSTDPRKFCIPGLRLLQGFITQEEEQALVNELAHGEWEELARRRVQHFGYKFHYETRNVDPASPAEPMPARLGPILQRMQQALDGWVPDQLTVNDYAPGVGLSPHIDTHSAFTGPIVSLSLVGLSAMEFRRHGLRRGVALPPRSLLVMDGEARLAWAHYIPHRKSDYVEGVGWLPRTRRISLTFRQVRRSPCTCAYPECCDSQACQLPPTRKALAAQELQTSADAALSLPSQGARAGAACLEVAYVHQVYDAIAPHFSSTRFAVWPKVREFINSLPQGAVVADVGCGNGKYFGVRSDIAVLGSDRSAGLAQVAAQRLSPTSGNSACTRADVAVADGLTLPYRSGCLDAVLCIAVMHHLSTEQRQQVADVRVVDVFYDKSNWCIIFERL</sequence>
<evidence type="ECO:0000313" key="3">
    <source>
        <dbReference type="EMBL" id="KAK9805819.1"/>
    </source>
</evidence>
<keyword evidence="4" id="KW-1185">Reference proteome</keyword>
<dbReference type="Pfam" id="PF13532">
    <property type="entry name" value="2OG-FeII_Oxy_2"/>
    <property type="match status" value="1"/>
</dbReference>
<dbReference type="SUPFAM" id="SSF53335">
    <property type="entry name" value="S-adenosyl-L-methionine-dependent methyltransferases"/>
    <property type="match status" value="1"/>
</dbReference>
<accession>A0AAW1PBJ8</accession>
<feature type="domain" description="Fe2OG dioxygenase" evidence="2">
    <location>
        <begin position="193"/>
        <end position="294"/>
    </location>
</feature>
<name>A0AAW1PBJ8_9CHLO</name>
<evidence type="ECO:0000256" key="1">
    <source>
        <dbReference type="ARBA" id="ARBA00007879"/>
    </source>
</evidence>
<dbReference type="Proteomes" id="UP001465755">
    <property type="component" value="Unassembled WGS sequence"/>
</dbReference>
<dbReference type="SUPFAM" id="SSF51197">
    <property type="entry name" value="Clavaminate synthase-like"/>
    <property type="match status" value="1"/>
</dbReference>
<comment type="caution">
    <text evidence="3">The sequence shown here is derived from an EMBL/GenBank/DDBJ whole genome shotgun (WGS) entry which is preliminary data.</text>
</comment>
<dbReference type="InterPro" id="IPR027450">
    <property type="entry name" value="AlkB-like"/>
</dbReference>